<evidence type="ECO:0000313" key="2">
    <source>
        <dbReference type="Proteomes" id="UP000240400"/>
    </source>
</evidence>
<dbReference type="AlphaFoldDB" id="A0A2T4S881"/>
<dbReference type="Proteomes" id="UP000240400">
    <property type="component" value="Unassembled WGS sequence"/>
</dbReference>
<protein>
    <submittedName>
        <fullName evidence="1">Uncharacterized protein</fullName>
    </submittedName>
</protein>
<gene>
    <name evidence="1" type="ORF">BUZ61_11385</name>
</gene>
<dbReference type="EMBL" id="PZHR01000080">
    <property type="protein sequence ID" value="PTK57905.1"/>
    <property type="molecule type" value="Genomic_DNA"/>
</dbReference>
<reference evidence="1 2" key="1">
    <citation type="journal article" date="2016" name="Front. Microbiol.">
        <title>Comprehensive Phylogenetic Analysis of Bovine Non-aureus Staphylococci Species Based on Whole-Genome Sequencing.</title>
        <authorList>
            <person name="Naushad S."/>
            <person name="Barkema H.W."/>
            <person name="Luby C."/>
            <person name="Condas L.A."/>
            <person name="Nobrega D.B."/>
            <person name="Carson D.A."/>
            <person name="De Buck J."/>
        </authorList>
    </citation>
    <scope>NUCLEOTIDE SEQUENCE [LARGE SCALE GENOMIC DNA]</scope>
    <source>
        <strain evidence="1 2">SNUC 4337</strain>
    </source>
</reference>
<name>A0A2T4S881_9STAP</name>
<proteinExistence type="predicted"/>
<comment type="caution">
    <text evidence="1">The sequence shown here is derived from an EMBL/GenBank/DDBJ whole genome shotgun (WGS) entry which is preliminary data.</text>
</comment>
<organism evidence="1 2">
    <name type="scientific">Staphylococcus nepalensis</name>
    <dbReference type="NCBI Taxonomy" id="214473"/>
    <lineage>
        <taxon>Bacteria</taxon>
        <taxon>Bacillati</taxon>
        <taxon>Bacillota</taxon>
        <taxon>Bacilli</taxon>
        <taxon>Bacillales</taxon>
        <taxon>Staphylococcaceae</taxon>
        <taxon>Staphylococcus</taxon>
    </lineage>
</organism>
<accession>A0A2T4S881</accession>
<evidence type="ECO:0000313" key="1">
    <source>
        <dbReference type="EMBL" id="PTK57905.1"/>
    </source>
</evidence>
<sequence>MTLISDQSINTNFNTSINNRIQNVKNYLGKNFIEKKLRNGFKATIYVDKDNQIKLSLIHKDNKIKKLKSIRSNFKNDIPFRYVIF</sequence>